<dbReference type="Pfam" id="PF03915">
    <property type="entry name" value="AIP3"/>
    <property type="match status" value="1"/>
</dbReference>
<evidence type="ECO:0000256" key="1">
    <source>
        <dbReference type="ARBA" id="ARBA00023054"/>
    </source>
</evidence>
<sequence>MYRAAGMLIEPRPGLQMPAIDDRRRSARSREDPRRHTLGGDMLQYQAQTQPPNIQRSLDFETPQMRVYTPTNQGPLFDDDPGIMSEAETASTGFRRGGKQRSSLPVVRTPSKTLERPLGLVFLQYRSETKRALLPNEITSIDTVRALFVRSFPRQLTMQYLEGPNVKIYIHDSSKDMFYELEDVRSHLREIRDRSVLRLFESNEVSAPQVLPGGQNIPQPLQPAAIPNQWDQEQSYFSEPEFDSEYQHQHIHKSKKWPQWVDALADSAPPSSVTASFQANTSALANGSGAHLEHMFMTARTSSSAGSLSCSRISSSMSVSRPTLFLKSGSPNSASPSKMYSELCSSEPSCSWTRSRFAFVSPLGSETFFFAPVVWRLKILRAVVSLHDRVSTARAQLAAGVREGKCTGGTAAADTARPRERLTTDHVGRYELLLQEPNARAELAVDEVGRDGSTVAGGRGETTDQLRRQSLGRNAQRATVLLGTVAREVDLDARRNLTIRQQRVRRLG</sequence>
<feature type="domain" description="Actin interacting protein 3-like C-terminal" evidence="3">
    <location>
        <begin position="122"/>
        <end position="200"/>
    </location>
</feature>
<dbReference type="GO" id="GO:0005737">
    <property type="term" value="C:cytoplasm"/>
    <property type="evidence" value="ECO:0007669"/>
    <property type="project" value="TreeGrafter"/>
</dbReference>
<dbReference type="PANTHER" id="PTHR22741">
    <property type="entry name" value="P140CAP/SNIP-RELATED"/>
    <property type="match status" value="1"/>
</dbReference>
<evidence type="ECO:0000259" key="3">
    <source>
        <dbReference type="Pfam" id="PF03915"/>
    </source>
</evidence>
<dbReference type="VEuPathDB" id="VectorBase:ACON2_035357"/>
<feature type="region of interest" description="Disordered" evidence="2">
    <location>
        <begin position="450"/>
        <end position="470"/>
    </location>
</feature>
<feature type="compositionally biased region" description="Basic and acidic residues" evidence="2">
    <location>
        <begin position="20"/>
        <end position="35"/>
    </location>
</feature>
<dbReference type="InterPro" id="IPR022782">
    <property type="entry name" value="AIP3-like_C"/>
</dbReference>
<evidence type="ECO:0000256" key="2">
    <source>
        <dbReference type="SAM" id="MobiDB-lite"/>
    </source>
</evidence>
<dbReference type="AlphaFoldDB" id="A0A8W7PQD5"/>
<dbReference type="PANTHER" id="PTHR22741:SF10">
    <property type="entry name" value="COILED-COIL DOMAIN-CONTAINING PROTEIN CG32809"/>
    <property type="match status" value="1"/>
</dbReference>
<evidence type="ECO:0000313" key="4">
    <source>
        <dbReference type="EnsemblMetazoa" id="ACOM035031-PA.1"/>
    </source>
</evidence>
<protein>
    <recommendedName>
        <fullName evidence="3">Actin interacting protein 3-like C-terminal domain-containing protein</fullName>
    </recommendedName>
</protein>
<keyword evidence="1" id="KW-0175">Coiled coil</keyword>
<dbReference type="Proteomes" id="UP000075882">
    <property type="component" value="Unassembled WGS sequence"/>
</dbReference>
<proteinExistence type="predicted"/>
<name>A0A8W7PQD5_ANOCL</name>
<dbReference type="EnsemblMetazoa" id="ACOM035031-RA">
    <property type="protein sequence ID" value="ACOM035031-PA.1"/>
    <property type="gene ID" value="ACOM035031"/>
</dbReference>
<reference evidence="4" key="1">
    <citation type="submission" date="2022-08" db="UniProtKB">
        <authorList>
            <consortium name="EnsemblMetazoa"/>
        </authorList>
    </citation>
    <scope>IDENTIFICATION</scope>
</reference>
<feature type="region of interest" description="Disordered" evidence="2">
    <location>
        <begin position="1"/>
        <end position="41"/>
    </location>
</feature>
<accession>A0A8W7PQD5</accession>
<organism evidence="4">
    <name type="scientific">Anopheles coluzzii</name>
    <name type="common">African malaria mosquito</name>
    <dbReference type="NCBI Taxonomy" id="1518534"/>
    <lineage>
        <taxon>Eukaryota</taxon>
        <taxon>Metazoa</taxon>
        <taxon>Ecdysozoa</taxon>
        <taxon>Arthropoda</taxon>
        <taxon>Hexapoda</taxon>
        <taxon>Insecta</taxon>
        <taxon>Pterygota</taxon>
        <taxon>Neoptera</taxon>
        <taxon>Endopterygota</taxon>
        <taxon>Diptera</taxon>
        <taxon>Nematocera</taxon>
        <taxon>Culicoidea</taxon>
        <taxon>Culicidae</taxon>
        <taxon>Anophelinae</taxon>
        <taxon>Anopheles</taxon>
    </lineage>
</organism>
<dbReference type="InterPro" id="IPR051825">
    <property type="entry name" value="SRCIN1"/>
</dbReference>